<organism evidence="1 2">
    <name type="scientific">Armillaria gallica</name>
    <name type="common">Bulbous honey fungus</name>
    <name type="synonym">Armillaria bulbosa</name>
    <dbReference type="NCBI Taxonomy" id="47427"/>
    <lineage>
        <taxon>Eukaryota</taxon>
        <taxon>Fungi</taxon>
        <taxon>Dikarya</taxon>
        <taxon>Basidiomycota</taxon>
        <taxon>Agaricomycotina</taxon>
        <taxon>Agaricomycetes</taxon>
        <taxon>Agaricomycetidae</taxon>
        <taxon>Agaricales</taxon>
        <taxon>Marasmiineae</taxon>
        <taxon>Physalacriaceae</taxon>
        <taxon>Armillaria</taxon>
    </lineage>
</organism>
<proteinExistence type="predicted"/>
<evidence type="ECO:0000313" key="1">
    <source>
        <dbReference type="EMBL" id="PBK85001.1"/>
    </source>
</evidence>
<sequence length="63" mass="7022">MLILVSVVLSCCYYEPLFLFSCFTIFSSLSDSPSDVFQLPILFLKAIETTGRLGGSRRVNGRI</sequence>
<reference evidence="2" key="1">
    <citation type="journal article" date="2017" name="Nat. Ecol. Evol.">
        <title>Genome expansion and lineage-specific genetic innovations in the forest pathogenic fungi Armillaria.</title>
        <authorList>
            <person name="Sipos G."/>
            <person name="Prasanna A.N."/>
            <person name="Walter M.C."/>
            <person name="O'Connor E."/>
            <person name="Balint B."/>
            <person name="Krizsan K."/>
            <person name="Kiss B."/>
            <person name="Hess J."/>
            <person name="Varga T."/>
            <person name="Slot J."/>
            <person name="Riley R."/>
            <person name="Boka B."/>
            <person name="Rigling D."/>
            <person name="Barry K."/>
            <person name="Lee J."/>
            <person name="Mihaltcheva S."/>
            <person name="LaButti K."/>
            <person name="Lipzen A."/>
            <person name="Waldron R."/>
            <person name="Moloney N.M."/>
            <person name="Sperisen C."/>
            <person name="Kredics L."/>
            <person name="Vagvoelgyi C."/>
            <person name="Patrignani A."/>
            <person name="Fitzpatrick D."/>
            <person name="Nagy I."/>
            <person name="Doyle S."/>
            <person name="Anderson J.B."/>
            <person name="Grigoriev I.V."/>
            <person name="Gueldener U."/>
            <person name="Muensterkoetter M."/>
            <person name="Nagy L.G."/>
        </authorList>
    </citation>
    <scope>NUCLEOTIDE SEQUENCE [LARGE SCALE GENOMIC DNA]</scope>
    <source>
        <strain evidence="2">Ar21-2</strain>
    </source>
</reference>
<dbReference type="EMBL" id="KZ293694">
    <property type="protein sequence ID" value="PBK85001.1"/>
    <property type="molecule type" value="Genomic_DNA"/>
</dbReference>
<protein>
    <submittedName>
        <fullName evidence="1">Uncharacterized protein</fullName>
    </submittedName>
</protein>
<evidence type="ECO:0000313" key="2">
    <source>
        <dbReference type="Proteomes" id="UP000217790"/>
    </source>
</evidence>
<dbReference type="Proteomes" id="UP000217790">
    <property type="component" value="Unassembled WGS sequence"/>
</dbReference>
<dbReference type="InParanoid" id="A0A2H3CPK0"/>
<keyword evidence="2" id="KW-1185">Reference proteome</keyword>
<gene>
    <name evidence="1" type="ORF">ARMGADRAFT_594460</name>
</gene>
<accession>A0A2H3CPK0</accession>
<dbReference type="AlphaFoldDB" id="A0A2H3CPK0"/>
<name>A0A2H3CPK0_ARMGA</name>